<feature type="compositionally biased region" description="Polar residues" evidence="2">
    <location>
        <begin position="147"/>
        <end position="156"/>
    </location>
</feature>
<evidence type="ECO:0000313" key="7">
    <source>
        <dbReference type="WBParaSite" id="PgR043_g073_t02"/>
    </source>
</evidence>
<comment type="similarity">
    <text evidence="1">Belongs to the CWF19 family.</text>
</comment>
<evidence type="ECO:0000259" key="5">
    <source>
        <dbReference type="Pfam" id="PF04677"/>
    </source>
</evidence>
<feature type="transmembrane region" description="Helical" evidence="3">
    <location>
        <begin position="17"/>
        <end position="39"/>
    </location>
</feature>
<dbReference type="PANTHER" id="PTHR12072:SF5">
    <property type="entry name" value="CWF19-LIKE PROTEIN 2"/>
    <property type="match status" value="1"/>
</dbReference>
<organism evidence="6 7">
    <name type="scientific">Parascaris univalens</name>
    <name type="common">Nematode worm</name>
    <dbReference type="NCBI Taxonomy" id="6257"/>
    <lineage>
        <taxon>Eukaryota</taxon>
        <taxon>Metazoa</taxon>
        <taxon>Ecdysozoa</taxon>
        <taxon>Nematoda</taxon>
        <taxon>Chromadorea</taxon>
        <taxon>Rhabditida</taxon>
        <taxon>Spirurina</taxon>
        <taxon>Ascaridomorpha</taxon>
        <taxon>Ascaridoidea</taxon>
        <taxon>Ascarididae</taxon>
        <taxon>Parascaris</taxon>
    </lineage>
</organism>
<dbReference type="Proteomes" id="UP000887569">
    <property type="component" value="Unplaced"/>
</dbReference>
<feature type="domain" description="Cwf19-like C-terminal" evidence="5">
    <location>
        <begin position="267"/>
        <end position="390"/>
    </location>
</feature>
<feature type="region of interest" description="Disordered" evidence="2">
    <location>
        <begin position="142"/>
        <end position="190"/>
    </location>
</feature>
<protein>
    <submittedName>
        <fullName evidence="7">CWF19-like protein 2</fullName>
    </submittedName>
</protein>
<dbReference type="Pfam" id="PF04677">
    <property type="entry name" value="CwfJ_C_1"/>
    <property type="match status" value="1"/>
</dbReference>
<keyword evidence="6" id="KW-1185">Reference proteome</keyword>
<dbReference type="AlphaFoldDB" id="A0A915BKY2"/>
<name>A0A915BKY2_PARUN</name>
<dbReference type="InterPro" id="IPR036265">
    <property type="entry name" value="HIT-like_sf"/>
</dbReference>
<dbReference type="GO" id="GO:0071014">
    <property type="term" value="C:post-mRNA release spliceosomal complex"/>
    <property type="evidence" value="ECO:0007669"/>
    <property type="project" value="TreeGrafter"/>
</dbReference>
<proteinExistence type="inferred from homology"/>
<feature type="domain" description="Cwf19-like protein C-terminal" evidence="4">
    <location>
        <begin position="399"/>
        <end position="495"/>
    </location>
</feature>
<keyword evidence="3" id="KW-0472">Membrane</keyword>
<dbReference type="SUPFAM" id="SSF54197">
    <property type="entry name" value="HIT-like"/>
    <property type="match status" value="1"/>
</dbReference>
<sequence>MSNKVIVGHLRHIDYRILYPMNFFFFAVYQIISELYGRYFMKRNDIFRRPIDDDDYGDRMIRAKPIDERIARKLHSFAIGKDFVVGSERSQKEFNGDRDSEGSSTSGSITLSQDERNKIGAKLLKAEMKGDKELIEKLQRKLRESDQSCSSDSTTRLLIKTDKRSGISMPLSMSSRSHKPSKTSDGKYNLGSIESKYQSEMSVREMAIEERTSSADEQLMMFSRAAMATAERKTDDDWLVDDAMMSHKRRRKHEERDEAKKRNKAVKEQKIQERTLETCSLCVDSRRFPKHCLVAIGIKTYLCAVPWRPLVDGHCIIAPSSHYSSTVSLDEDVYHEMRIWRKGLVAMWKAEQMDCVFIETAKNVKQGGHMYIECIPLPMDIGETAPIYFKKAINESEGEWSDNRKLLELTASNGDIRRIIPKGFAYFAIDFGLQPGYAHIIEDEQRFPRNFAHEIIGGMLDLDHTLWRKIVNIGREDEKKNSDHLKQLWTPFDWTEKVKKSLAEEKSEIRGD</sequence>
<dbReference type="Pfam" id="PF04676">
    <property type="entry name" value="CwfJ_C_2"/>
    <property type="match status" value="1"/>
</dbReference>
<evidence type="ECO:0000256" key="1">
    <source>
        <dbReference type="ARBA" id="ARBA00006795"/>
    </source>
</evidence>
<evidence type="ECO:0000256" key="2">
    <source>
        <dbReference type="SAM" id="MobiDB-lite"/>
    </source>
</evidence>
<dbReference type="PANTHER" id="PTHR12072">
    <property type="entry name" value="CWF19, CELL CYCLE CONTROL PROTEIN"/>
    <property type="match status" value="1"/>
</dbReference>
<dbReference type="InterPro" id="IPR006768">
    <property type="entry name" value="Cwf19-like_C_dom-1"/>
</dbReference>
<evidence type="ECO:0000256" key="3">
    <source>
        <dbReference type="SAM" id="Phobius"/>
    </source>
</evidence>
<evidence type="ECO:0000259" key="4">
    <source>
        <dbReference type="Pfam" id="PF04676"/>
    </source>
</evidence>
<feature type="compositionally biased region" description="Basic and acidic residues" evidence="2">
    <location>
        <begin position="90"/>
        <end position="101"/>
    </location>
</feature>
<feature type="region of interest" description="Disordered" evidence="2">
    <location>
        <begin position="90"/>
        <end position="112"/>
    </location>
</feature>
<dbReference type="GO" id="GO:0000398">
    <property type="term" value="P:mRNA splicing, via spliceosome"/>
    <property type="evidence" value="ECO:0007669"/>
    <property type="project" value="TreeGrafter"/>
</dbReference>
<feature type="compositionally biased region" description="Basic and acidic residues" evidence="2">
    <location>
        <begin position="254"/>
        <end position="269"/>
    </location>
</feature>
<reference evidence="7" key="1">
    <citation type="submission" date="2022-11" db="UniProtKB">
        <authorList>
            <consortium name="WormBaseParasite"/>
        </authorList>
    </citation>
    <scope>IDENTIFICATION</scope>
</reference>
<dbReference type="WBParaSite" id="PgR043_g073_t02">
    <property type="protein sequence ID" value="PgR043_g073_t02"/>
    <property type="gene ID" value="PgR043_g073"/>
</dbReference>
<dbReference type="InterPro" id="IPR040194">
    <property type="entry name" value="Cwf19-like"/>
</dbReference>
<feature type="compositionally biased region" description="Polar residues" evidence="2">
    <location>
        <begin position="102"/>
        <end position="112"/>
    </location>
</feature>
<dbReference type="InterPro" id="IPR006767">
    <property type="entry name" value="Cwf19-like_C_dom-2"/>
</dbReference>
<keyword evidence="3" id="KW-1133">Transmembrane helix</keyword>
<accession>A0A915BKY2</accession>
<feature type="region of interest" description="Disordered" evidence="2">
    <location>
        <begin position="247"/>
        <end position="269"/>
    </location>
</feature>
<evidence type="ECO:0000313" key="6">
    <source>
        <dbReference type="Proteomes" id="UP000887569"/>
    </source>
</evidence>
<keyword evidence="3" id="KW-0812">Transmembrane</keyword>